<dbReference type="EMBL" id="CAICTM010001330">
    <property type="protein sequence ID" value="CAB9522702.1"/>
    <property type="molecule type" value="Genomic_DNA"/>
</dbReference>
<reference evidence="2" key="1">
    <citation type="submission" date="2020-06" db="EMBL/GenBank/DDBJ databases">
        <authorList>
            <consortium name="Plant Systems Biology data submission"/>
        </authorList>
    </citation>
    <scope>NUCLEOTIDE SEQUENCE</scope>
    <source>
        <strain evidence="2">D6</strain>
    </source>
</reference>
<feature type="region of interest" description="Disordered" evidence="1">
    <location>
        <begin position="357"/>
        <end position="391"/>
    </location>
</feature>
<feature type="compositionally biased region" description="Basic and acidic residues" evidence="1">
    <location>
        <begin position="9"/>
        <end position="27"/>
    </location>
</feature>
<feature type="compositionally biased region" description="Low complexity" evidence="1">
    <location>
        <begin position="357"/>
        <end position="368"/>
    </location>
</feature>
<keyword evidence="3" id="KW-1185">Reference proteome</keyword>
<evidence type="ECO:0000313" key="2">
    <source>
        <dbReference type="EMBL" id="CAB9522702.1"/>
    </source>
</evidence>
<gene>
    <name evidence="2" type="ORF">SEMRO_1332_G263580.1</name>
</gene>
<dbReference type="AlphaFoldDB" id="A0A9N8HRK7"/>
<name>A0A9N8HRK7_9STRA</name>
<feature type="compositionally biased region" description="Acidic residues" evidence="1">
    <location>
        <begin position="381"/>
        <end position="391"/>
    </location>
</feature>
<feature type="region of interest" description="Disordered" evidence="1">
    <location>
        <begin position="1"/>
        <end position="180"/>
    </location>
</feature>
<comment type="caution">
    <text evidence="2">The sequence shown here is derived from an EMBL/GenBank/DDBJ whole genome shotgun (WGS) entry which is preliminary data.</text>
</comment>
<dbReference type="Proteomes" id="UP001153069">
    <property type="component" value="Unassembled WGS sequence"/>
</dbReference>
<sequence length="527" mass="58402">MAGSAGQEEPSRRSGRERNKSRVLHENEETENQLKKKSAQRKEKEKQVNKKSRPKSNTTNTNNNATKRSATTSGSQAAKKRRASSVPAKSTTRPSKSGRKSAPQSQPIRDVLDVSSEDSEEASSIGTQAPIAHVKRKSTVSPGSSSSSDDSDQTSAQPCAHKPIASKRKKDSKNKEEEKDDTIIQNCSVFSSDLLAVENSQLYIQYSLFKGTGKPAFKANNIVLVNQQQSGNSSRSTEFSFDFKYGDLVSMTPNQFQTTVLETIRQDIANNSAYELADTSQGGMVWYRSKGQSSDYLDLNRGYPHPLQDKVPIPINNSHNWKEAVKQAAFVKASEEDSDEPEPESMHLNLLCTVKKQPISKKQPSSKQNYRQSSASNHSDDENEDDVTGQELEEEIEEIDLKNHLPFGYDVSLKVHILPPTKKNIEGNGYAIDCSRVPQQYKQNQVLEIAPPYTESVLKELVQKGDHLDFDNISDDADAEDKPTNCLPGVRLRVGVLTHAVKTRCQSLAEVLMGDDSETVHYLQQGG</sequence>
<protein>
    <submittedName>
        <fullName evidence="2">Uncharacterized protein</fullName>
    </submittedName>
</protein>
<accession>A0A9N8HRK7</accession>
<proteinExistence type="predicted"/>
<evidence type="ECO:0000256" key="1">
    <source>
        <dbReference type="SAM" id="MobiDB-lite"/>
    </source>
</evidence>
<feature type="compositionally biased region" description="Low complexity" evidence="1">
    <location>
        <begin position="55"/>
        <end position="73"/>
    </location>
</feature>
<evidence type="ECO:0000313" key="3">
    <source>
        <dbReference type="Proteomes" id="UP001153069"/>
    </source>
</evidence>
<organism evidence="2 3">
    <name type="scientific">Seminavis robusta</name>
    <dbReference type="NCBI Taxonomy" id="568900"/>
    <lineage>
        <taxon>Eukaryota</taxon>
        <taxon>Sar</taxon>
        <taxon>Stramenopiles</taxon>
        <taxon>Ochrophyta</taxon>
        <taxon>Bacillariophyta</taxon>
        <taxon>Bacillariophyceae</taxon>
        <taxon>Bacillariophycidae</taxon>
        <taxon>Naviculales</taxon>
        <taxon>Naviculaceae</taxon>
        <taxon>Seminavis</taxon>
    </lineage>
</organism>